<dbReference type="OrthoDB" id="129399at2759"/>
<accession>A0A9W6XFT3</accession>
<proteinExistence type="predicted"/>
<evidence type="ECO:0000313" key="2">
    <source>
        <dbReference type="EMBL" id="GMF37728.1"/>
    </source>
</evidence>
<evidence type="ECO:0000313" key="3">
    <source>
        <dbReference type="Proteomes" id="UP001165121"/>
    </source>
</evidence>
<sequence length="743" mass="84200">MMTLEQWIFMAQWCADMQAVFTATGSTATVWKWGPDFRPAIQFTIIPPRDSKSKPIEREQQLQTLREGLALFDAVAWIDADVLIAILKTNDVCRLIDQEESHMFVLSEIPAFVEIEVTRKLTKDSSTDFAWIHDDLVSLCCRLDEPNTSKSFQEAWEKLEAILGTTLYESQPLMGLEVPVRIVVGKPEYSKASGTASRRVWDVIKNVLRTDQIGWGWFSSFSAHPSTLDRRPKSSFYVSYVVDAINIPNARTLSGVSVTLMKLIADMSSDAVFSDLRLCLVPRRNSQYACRMISALLCDKASPDGTTTDQRGVTCFGVDVQDCSGLEMDGLLSALAVTRSCRAFTLTFSRYSEAQTKKMWAWLAYALFSHQSRSSSSVKEISIFNACLDNDILDSMMKILKANDSETELLAVCNKMEDLAGYAQDLRDYELRGDTTVQVYEVIDDRVVSWKYADIFKQKEAFPVVVINHIDISSKWVDALVPGIGFCKVQRSDLILCDYMNYIEFEPDLTLEIHFLELPKIGHLARFLRLIGKHLCCLWIHLPSGVCSKVGIPSIFKFCPFLMELALHNVIISAATFVWACTFYRMKLRRVECHFDDVRIITTALENCSTTLARTLCWWHCDLKWMPHVVSDAEALDALAQMLTRNKVLHYLTVVVKPSRVDAFRSGLMQFHLTILKRNGNLQIPSKLAFLSIFPSSVIRPPVKQLVKNHRRLCQLTPDTPVIKRIFAFAADCTVRKVNVISS</sequence>
<feature type="transmembrane region" description="Helical" evidence="1">
    <location>
        <begin position="565"/>
        <end position="584"/>
    </location>
</feature>
<dbReference type="Proteomes" id="UP001165121">
    <property type="component" value="Unassembled WGS sequence"/>
</dbReference>
<evidence type="ECO:0000256" key="1">
    <source>
        <dbReference type="SAM" id="Phobius"/>
    </source>
</evidence>
<gene>
    <name evidence="2" type="ORF">Pfra01_001065200</name>
</gene>
<name>A0A9W6XFT3_9STRA</name>
<keyword evidence="1" id="KW-1133">Transmembrane helix</keyword>
<organism evidence="2 3">
    <name type="scientific">Phytophthora fragariaefolia</name>
    <dbReference type="NCBI Taxonomy" id="1490495"/>
    <lineage>
        <taxon>Eukaryota</taxon>
        <taxon>Sar</taxon>
        <taxon>Stramenopiles</taxon>
        <taxon>Oomycota</taxon>
        <taxon>Peronosporomycetes</taxon>
        <taxon>Peronosporales</taxon>
        <taxon>Peronosporaceae</taxon>
        <taxon>Phytophthora</taxon>
    </lineage>
</organism>
<keyword evidence="3" id="KW-1185">Reference proteome</keyword>
<keyword evidence="1" id="KW-0472">Membrane</keyword>
<dbReference type="EMBL" id="BSXT01001035">
    <property type="protein sequence ID" value="GMF37728.1"/>
    <property type="molecule type" value="Genomic_DNA"/>
</dbReference>
<comment type="caution">
    <text evidence="2">The sequence shown here is derived from an EMBL/GenBank/DDBJ whole genome shotgun (WGS) entry which is preliminary data.</text>
</comment>
<protein>
    <submittedName>
        <fullName evidence="2">Unnamed protein product</fullName>
    </submittedName>
</protein>
<keyword evidence="1" id="KW-0812">Transmembrane</keyword>
<dbReference type="AlphaFoldDB" id="A0A9W6XFT3"/>
<reference evidence="2" key="1">
    <citation type="submission" date="2023-04" db="EMBL/GenBank/DDBJ databases">
        <title>Phytophthora fragariaefolia NBRC 109709.</title>
        <authorList>
            <person name="Ichikawa N."/>
            <person name="Sato H."/>
            <person name="Tonouchi N."/>
        </authorList>
    </citation>
    <scope>NUCLEOTIDE SEQUENCE</scope>
    <source>
        <strain evidence="2">NBRC 109709</strain>
    </source>
</reference>